<protein>
    <submittedName>
        <fullName evidence="1">Uncharacterized protein</fullName>
    </submittedName>
</protein>
<organism evidence="1 2">
    <name type="scientific">Tetrapyrgos nigripes</name>
    <dbReference type="NCBI Taxonomy" id="182062"/>
    <lineage>
        <taxon>Eukaryota</taxon>
        <taxon>Fungi</taxon>
        <taxon>Dikarya</taxon>
        <taxon>Basidiomycota</taxon>
        <taxon>Agaricomycotina</taxon>
        <taxon>Agaricomycetes</taxon>
        <taxon>Agaricomycetidae</taxon>
        <taxon>Agaricales</taxon>
        <taxon>Marasmiineae</taxon>
        <taxon>Marasmiaceae</taxon>
        <taxon>Tetrapyrgos</taxon>
    </lineage>
</organism>
<name>A0A8H5DA28_9AGAR</name>
<sequence>MRFFLGEAIAVCRAISLFSETGATTTRIPVSQWKAQTITLNREADGGYGDAPTIFDVIDTSNLCDHVGLLNVLIASIPPSPVIIAFLPVSCTRNRCCSAEKTLRRSSLNDFMETLRRIGLTYRSMPYRLRLGLQLSL</sequence>
<proteinExistence type="predicted"/>
<evidence type="ECO:0000313" key="2">
    <source>
        <dbReference type="Proteomes" id="UP000559256"/>
    </source>
</evidence>
<accession>A0A8H5DA28</accession>
<comment type="caution">
    <text evidence="1">The sequence shown here is derived from an EMBL/GenBank/DDBJ whole genome shotgun (WGS) entry which is preliminary data.</text>
</comment>
<gene>
    <name evidence="1" type="ORF">D9758_006279</name>
</gene>
<reference evidence="1 2" key="1">
    <citation type="journal article" date="2020" name="ISME J.">
        <title>Uncovering the hidden diversity of litter-decomposition mechanisms in mushroom-forming fungi.</title>
        <authorList>
            <person name="Floudas D."/>
            <person name="Bentzer J."/>
            <person name="Ahren D."/>
            <person name="Johansson T."/>
            <person name="Persson P."/>
            <person name="Tunlid A."/>
        </authorList>
    </citation>
    <scope>NUCLEOTIDE SEQUENCE [LARGE SCALE GENOMIC DNA]</scope>
    <source>
        <strain evidence="1 2">CBS 291.85</strain>
    </source>
</reference>
<evidence type="ECO:0000313" key="1">
    <source>
        <dbReference type="EMBL" id="KAF5355426.1"/>
    </source>
</evidence>
<dbReference type="EMBL" id="JAACJM010000056">
    <property type="protein sequence ID" value="KAF5355426.1"/>
    <property type="molecule type" value="Genomic_DNA"/>
</dbReference>
<dbReference type="OrthoDB" id="432970at2759"/>
<keyword evidence="2" id="KW-1185">Reference proteome</keyword>
<dbReference type="Proteomes" id="UP000559256">
    <property type="component" value="Unassembled WGS sequence"/>
</dbReference>
<dbReference type="AlphaFoldDB" id="A0A8H5DA28"/>